<dbReference type="PANTHER" id="PTHR15394">
    <property type="entry name" value="SERINE HYDROLASE RBBP9"/>
    <property type="match status" value="1"/>
</dbReference>
<dbReference type="Gene3D" id="3.40.50.1820">
    <property type="entry name" value="alpha/beta hydrolase"/>
    <property type="match status" value="1"/>
</dbReference>
<dbReference type="InterPro" id="IPR010662">
    <property type="entry name" value="RBBP9/YdeN"/>
</dbReference>
<evidence type="ECO:0000313" key="2">
    <source>
        <dbReference type="Proteomes" id="UP000034956"/>
    </source>
</evidence>
<evidence type="ECO:0000313" key="1">
    <source>
        <dbReference type="EMBL" id="KKU91280.1"/>
    </source>
</evidence>
<gene>
    <name evidence="1" type="ORF">UY23_C0002G0019</name>
</gene>
<sequence>MKTAIILHGKPSKKDYFSSRVPAESNKHWLPWLQKQLILKGILAQAPELPEPYKPNYEKWQSVFEQFKIDKNTMLIGHSCGAGFLVRWLSEHKTKVGKVALVAPWIDPDRTSKMSFFNFRIDPDLIKRTGGLTIFVSKNDYRDIVESAKKLKNTLKGHLKIKEFANRGHFTFDDMKTDRFPELLNALLK</sequence>
<comment type="caution">
    <text evidence="1">The sequence shown here is derived from an EMBL/GenBank/DDBJ whole genome shotgun (WGS) entry which is preliminary data.</text>
</comment>
<reference evidence="1 2" key="1">
    <citation type="journal article" date="2015" name="Nature">
        <title>rRNA introns, odd ribosomes, and small enigmatic genomes across a large radiation of phyla.</title>
        <authorList>
            <person name="Brown C.T."/>
            <person name="Hug L.A."/>
            <person name="Thomas B.C."/>
            <person name="Sharon I."/>
            <person name="Castelle C.J."/>
            <person name="Singh A."/>
            <person name="Wilkins M.J."/>
            <person name="Williams K.H."/>
            <person name="Banfield J.F."/>
        </authorList>
    </citation>
    <scope>NUCLEOTIDE SEQUENCE [LARGE SCALE GENOMIC DNA]</scope>
</reference>
<dbReference type="Proteomes" id="UP000034956">
    <property type="component" value="Unassembled WGS sequence"/>
</dbReference>
<dbReference type="EMBL" id="LCPF01000002">
    <property type="protein sequence ID" value="KKU91280.1"/>
    <property type="molecule type" value="Genomic_DNA"/>
</dbReference>
<dbReference type="InterPro" id="IPR029058">
    <property type="entry name" value="AB_hydrolase_fold"/>
</dbReference>
<organism evidence="1 2">
    <name type="scientific">Candidatus Jorgensenbacteria bacterium GW2011_GWA1_48_11</name>
    <dbReference type="NCBI Taxonomy" id="1618660"/>
    <lineage>
        <taxon>Bacteria</taxon>
        <taxon>Candidatus Joergenseniibacteriota</taxon>
    </lineage>
</organism>
<evidence type="ECO:0008006" key="3">
    <source>
        <dbReference type="Google" id="ProtNLM"/>
    </source>
</evidence>
<protein>
    <recommendedName>
        <fullName evidence="3">Alpha/beta hydrolase</fullName>
    </recommendedName>
</protein>
<dbReference type="PANTHER" id="PTHR15394:SF3">
    <property type="entry name" value="SERINE HYDROLASE RBBP9"/>
    <property type="match status" value="1"/>
</dbReference>
<dbReference type="SUPFAM" id="SSF53474">
    <property type="entry name" value="alpha/beta-Hydrolases"/>
    <property type="match status" value="1"/>
</dbReference>
<accession>A0A0G1XAB0</accession>
<dbReference type="GO" id="GO:0016787">
    <property type="term" value="F:hydrolase activity"/>
    <property type="evidence" value="ECO:0007669"/>
    <property type="project" value="InterPro"/>
</dbReference>
<name>A0A0G1XAB0_9BACT</name>
<proteinExistence type="predicted"/>
<dbReference type="AlphaFoldDB" id="A0A0G1XAB0"/>
<dbReference type="Pfam" id="PF06821">
    <property type="entry name" value="Ser_hydrolase"/>
    <property type="match status" value="1"/>
</dbReference>